<evidence type="ECO:0000313" key="11">
    <source>
        <dbReference type="EMBL" id="RIY37448.1"/>
    </source>
</evidence>
<evidence type="ECO:0000256" key="9">
    <source>
        <dbReference type="RuleBase" id="RU003942"/>
    </source>
</evidence>
<dbReference type="Proteomes" id="UP000265964">
    <property type="component" value="Unassembled WGS sequence"/>
</dbReference>
<evidence type="ECO:0000256" key="6">
    <source>
        <dbReference type="ARBA" id="ARBA00023136"/>
    </source>
</evidence>
<proteinExistence type="inferred from homology"/>
<dbReference type="PANTHER" id="PTHR30561:SF0">
    <property type="entry name" value="GUANIDINIUM EXPORTER"/>
    <property type="match status" value="1"/>
</dbReference>
<dbReference type="OrthoDB" id="9808638at2"/>
<keyword evidence="4 9" id="KW-0812">Transmembrane</keyword>
<dbReference type="Pfam" id="PF00893">
    <property type="entry name" value="Multi_Drug_Res"/>
    <property type="match status" value="1"/>
</dbReference>
<name>A0A3A1YJS2_9GAMM</name>
<evidence type="ECO:0000256" key="10">
    <source>
        <dbReference type="SAM" id="Phobius"/>
    </source>
</evidence>
<sequence>MLAWIYLLFAGICEIGWPLGFKIAQNSEHRLLGIAMAIICITLSGFALFLAQKSIPIGTAYAVWTGIGAAGTFIVGVLFFNEPRSFLSWLGVCLIIGGVIALKIANSK</sequence>
<dbReference type="RefSeq" id="WP_119534271.1">
    <property type="nucleotide sequence ID" value="NZ_NRJF01000043.1"/>
</dbReference>
<dbReference type="Gene3D" id="1.10.3730.20">
    <property type="match status" value="1"/>
</dbReference>
<dbReference type="AlphaFoldDB" id="A0A3A1YJS2"/>
<feature type="transmembrane region" description="Helical" evidence="10">
    <location>
        <begin position="30"/>
        <end position="51"/>
    </location>
</feature>
<dbReference type="InterPro" id="IPR037185">
    <property type="entry name" value="EmrE-like"/>
</dbReference>
<dbReference type="SUPFAM" id="SSF103481">
    <property type="entry name" value="Multidrug resistance efflux transporter EmrE"/>
    <property type="match status" value="1"/>
</dbReference>
<dbReference type="GO" id="GO:0005886">
    <property type="term" value="C:plasma membrane"/>
    <property type="evidence" value="ECO:0007669"/>
    <property type="project" value="UniProtKB-SubCell"/>
</dbReference>
<dbReference type="InterPro" id="IPR000390">
    <property type="entry name" value="Small_drug/metabolite_transptr"/>
</dbReference>
<accession>A0A3A1YJS2</accession>
<dbReference type="InterPro" id="IPR045324">
    <property type="entry name" value="Small_multidrug_res"/>
</dbReference>
<keyword evidence="2" id="KW-0813">Transport</keyword>
<keyword evidence="3" id="KW-1003">Cell membrane</keyword>
<comment type="subcellular location">
    <subcellularLocation>
        <location evidence="1 9">Cell membrane</location>
        <topology evidence="1 9">Multi-pass membrane protein</topology>
    </subcellularLocation>
</comment>
<evidence type="ECO:0000256" key="3">
    <source>
        <dbReference type="ARBA" id="ARBA00022475"/>
    </source>
</evidence>
<evidence type="ECO:0000256" key="4">
    <source>
        <dbReference type="ARBA" id="ARBA00022692"/>
    </source>
</evidence>
<evidence type="ECO:0000256" key="1">
    <source>
        <dbReference type="ARBA" id="ARBA00004651"/>
    </source>
</evidence>
<dbReference type="FunFam" id="1.10.3730.20:FF:000001">
    <property type="entry name" value="Quaternary ammonium compound resistance transporter SugE"/>
    <property type="match status" value="1"/>
</dbReference>
<dbReference type="GO" id="GO:1990961">
    <property type="term" value="P:xenobiotic detoxification by transmembrane export across the plasma membrane"/>
    <property type="evidence" value="ECO:0007669"/>
    <property type="project" value="UniProtKB-ARBA"/>
</dbReference>
<protein>
    <recommendedName>
        <fullName evidence="8">Guanidinium exporter</fullName>
    </recommendedName>
</protein>
<reference evidence="11 12" key="1">
    <citation type="submission" date="2017-08" db="EMBL/GenBank/DDBJ databases">
        <title>Reclassification of Bisgaard taxon 37 and 44.</title>
        <authorList>
            <person name="Christensen H."/>
        </authorList>
    </citation>
    <scope>NUCLEOTIDE SEQUENCE [LARGE SCALE GENOMIC DNA]</scope>
    <source>
        <strain evidence="11 12">EEAB3T1</strain>
    </source>
</reference>
<dbReference type="GO" id="GO:0022857">
    <property type="term" value="F:transmembrane transporter activity"/>
    <property type="evidence" value="ECO:0007669"/>
    <property type="project" value="InterPro"/>
</dbReference>
<feature type="transmembrane region" description="Helical" evidence="10">
    <location>
        <begin position="86"/>
        <end position="105"/>
    </location>
</feature>
<evidence type="ECO:0000256" key="7">
    <source>
        <dbReference type="ARBA" id="ARBA00038151"/>
    </source>
</evidence>
<feature type="transmembrane region" description="Helical" evidence="10">
    <location>
        <begin position="58"/>
        <end position="80"/>
    </location>
</feature>
<evidence type="ECO:0000313" key="12">
    <source>
        <dbReference type="Proteomes" id="UP000265964"/>
    </source>
</evidence>
<keyword evidence="12" id="KW-1185">Reference proteome</keyword>
<evidence type="ECO:0000256" key="5">
    <source>
        <dbReference type="ARBA" id="ARBA00022989"/>
    </source>
</evidence>
<comment type="similarity">
    <text evidence="7">Belongs to the drug/metabolite transporter (DMT) superfamily. Small multidrug resistance (SMR) (TC 2.A.7.1) family. Gdx/SugE subfamily.</text>
</comment>
<comment type="caution">
    <text evidence="11">The sequence shown here is derived from an EMBL/GenBank/DDBJ whole genome shotgun (WGS) entry which is preliminary data.</text>
</comment>
<organism evidence="11 12">
    <name type="scientific">Psittacicella gerlachiana</name>
    <dbReference type="NCBI Taxonomy" id="2028574"/>
    <lineage>
        <taxon>Bacteria</taxon>
        <taxon>Pseudomonadati</taxon>
        <taxon>Pseudomonadota</taxon>
        <taxon>Gammaproteobacteria</taxon>
        <taxon>Pasteurellales</taxon>
        <taxon>Psittacicellaceae</taxon>
        <taxon>Psittacicella</taxon>
    </lineage>
</organism>
<dbReference type="EMBL" id="NRJF01000043">
    <property type="protein sequence ID" value="RIY37448.1"/>
    <property type="molecule type" value="Genomic_DNA"/>
</dbReference>
<dbReference type="PANTHER" id="PTHR30561">
    <property type="entry name" value="SMR FAMILY PROTON-DEPENDENT DRUG EFFLUX TRANSPORTER SUGE"/>
    <property type="match status" value="1"/>
</dbReference>
<evidence type="ECO:0000256" key="2">
    <source>
        <dbReference type="ARBA" id="ARBA00022448"/>
    </source>
</evidence>
<keyword evidence="6 10" id="KW-0472">Membrane</keyword>
<gene>
    <name evidence="11" type="ORF">CKF59_01770</name>
</gene>
<keyword evidence="5 10" id="KW-1133">Transmembrane helix</keyword>
<evidence type="ECO:0000256" key="8">
    <source>
        <dbReference type="ARBA" id="ARBA00039168"/>
    </source>
</evidence>